<dbReference type="EMBL" id="DXCP01000003">
    <property type="protein sequence ID" value="HIY78891.1"/>
    <property type="molecule type" value="Genomic_DNA"/>
</dbReference>
<keyword evidence="2" id="KW-1133">Transmembrane helix</keyword>
<protein>
    <submittedName>
        <fullName evidence="4">Zinc ribbon domain-containing protein</fullName>
    </submittedName>
</protein>
<gene>
    <name evidence="4" type="ORF">IAA42_00390</name>
</gene>
<dbReference type="InterPro" id="IPR026870">
    <property type="entry name" value="Zinc_ribbon_dom"/>
</dbReference>
<feature type="compositionally biased region" description="Acidic residues" evidence="1">
    <location>
        <begin position="89"/>
        <end position="108"/>
    </location>
</feature>
<feature type="region of interest" description="Disordered" evidence="1">
    <location>
        <begin position="83"/>
        <end position="125"/>
    </location>
</feature>
<evidence type="ECO:0000256" key="2">
    <source>
        <dbReference type="SAM" id="Phobius"/>
    </source>
</evidence>
<feature type="transmembrane region" description="Helical" evidence="2">
    <location>
        <begin position="51"/>
        <end position="74"/>
    </location>
</feature>
<sequence length="241" mass="25333">MFCRNCGTELTEGAKFCPNCGAPAPAVVEERETDTPGPESARPRRRLAAPLVAALVVLALATTSSAAYLVYALVIAPLPPRGEQGADAPAEEGEGASEQGADAEEPAATEEAPAAEPEPEPEPAVTHDFECDAFYVDVPDSWVRSDATPVDGGPTYWKAVDNGDGSYVFSYSRVVFSNPTEGWSEYETGIAEIYVGVAAPGSCSYFGTTSDGRDVYVGEVSAGFLANGYYGPDMRAVLTLR</sequence>
<keyword evidence="2" id="KW-0472">Membrane</keyword>
<evidence type="ECO:0000256" key="1">
    <source>
        <dbReference type="SAM" id="MobiDB-lite"/>
    </source>
</evidence>
<evidence type="ECO:0000259" key="3">
    <source>
        <dbReference type="Pfam" id="PF13240"/>
    </source>
</evidence>
<organism evidence="4 5">
    <name type="scientific">Candidatus Olsenella excrementavium</name>
    <dbReference type="NCBI Taxonomy" id="2838709"/>
    <lineage>
        <taxon>Bacteria</taxon>
        <taxon>Bacillati</taxon>
        <taxon>Actinomycetota</taxon>
        <taxon>Coriobacteriia</taxon>
        <taxon>Coriobacteriales</taxon>
        <taxon>Atopobiaceae</taxon>
        <taxon>Olsenella</taxon>
    </lineage>
</organism>
<dbReference type="Pfam" id="PF13240">
    <property type="entry name" value="Zn_Ribbon_1"/>
    <property type="match status" value="1"/>
</dbReference>
<proteinExistence type="predicted"/>
<comment type="caution">
    <text evidence="4">The sequence shown here is derived from an EMBL/GenBank/DDBJ whole genome shotgun (WGS) entry which is preliminary data.</text>
</comment>
<reference evidence="4" key="1">
    <citation type="journal article" date="2021" name="PeerJ">
        <title>Extensive microbial diversity within the chicken gut microbiome revealed by metagenomics and culture.</title>
        <authorList>
            <person name="Gilroy R."/>
            <person name="Ravi A."/>
            <person name="Getino M."/>
            <person name="Pursley I."/>
            <person name="Horton D.L."/>
            <person name="Alikhan N.F."/>
            <person name="Baker D."/>
            <person name="Gharbi K."/>
            <person name="Hall N."/>
            <person name="Watson M."/>
            <person name="Adriaenssens E.M."/>
            <person name="Foster-Nyarko E."/>
            <person name="Jarju S."/>
            <person name="Secka A."/>
            <person name="Antonio M."/>
            <person name="Oren A."/>
            <person name="Chaudhuri R.R."/>
            <person name="La Ragione R."/>
            <person name="Hildebrand F."/>
            <person name="Pallen M.J."/>
        </authorList>
    </citation>
    <scope>NUCLEOTIDE SEQUENCE</scope>
    <source>
        <strain evidence="4">ChiHjej10B9-743</strain>
    </source>
</reference>
<evidence type="ECO:0000313" key="5">
    <source>
        <dbReference type="Proteomes" id="UP000824133"/>
    </source>
</evidence>
<reference evidence="4" key="2">
    <citation type="submission" date="2021-04" db="EMBL/GenBank/DDBJ databases">
        <authorList>
            <person name="Gilroy R."/>
        </authorList>
    </citation>
    <scope>NUCLEOTIDE SEQUENCE</scope>
    <source>
        <strain evidence="4">ChiHjej10B9-743</strain>
    </source>
</reference>
<keyword evidence="2" id="KW-0812">Transmembrane</keyword>
<dbReference type="AlphaFoldDB" id="A0A9D1Z8J7"/>
<evidence type="ECO:0000313" key="4">
    <source>
        <dbReference type="EMBL" id="HIY78891.1"/>
    </source>
</evidence>
<feature type="domain" description="Zinc-ribbon" evidence="3">
    <location>
        <begin position="2"/>
        <end position="23"/>
    </location>
</feature>
<dbReference type="Proteomes" id="UP000824133">
    <property type="component" value="Unassembled WGS sequence"/>
</dbReference>
<accession>A0A9D1Z8J7</accession>
<name>A0A9D1Z8J7_9ACTN</name>